<keyword evidence="2" id="KW-1185">Reference proteome</keyword>
<dbReference type="RefSeq" id="YP_010800531.1">
    <property type="nucleotide sequence ID" value="NC_076869.1"/>
</dbReference>
<dbReference type="Pfam" id="PF11077">
    <property type="entry name" value="DUF2616"/>
    <property type="match status" value="1"/>
</dbReference>
<dbReference type="EMBL" id="MT040195">
    <property type="protein sequence ID" value="QNV47832.1"/>
    <property type="molecule type" value="Genomic_DNA"/>
</dbReference>
<dbReference type="Gene3D" id="2.10.110.10">
    <property type="entry name" value="Cysteine Rich Protein"/>
    <property type="match status" value="1"/>
</dbReference>
<evidence type="ECO:0000313" key="1">
    <source>
        <dbReference type="EMBL" id="QNV47832.1"/>
    </source>
</evidence>
<dbReference type="Proteomes" id="UP000831439">
    <property type="component" value="Segment"/>
</dbReference>
<evidence type="ECO:0000313" key="2">
    <source>
        <dbReference type="Proteomes" id="UP000831439"/>
    </source>
</evidence>
<dbReference type="InterPro" id="IPR036280">
    <property type="entry name" value="Multihaem_cyt_sf"/>
</dbReference>
<dbReference type="GeneID" id="80539135"/>
<protein>
    <submittedName>
        <fullName evidence="1">Ac52-like protein</fullName>
    </submittedName>
</protein>
<sequence length="183" mass="21698">MELIKPFLKYSRLYRSASNKNVCKFIYKLWSDETQYMRNDKNLSFSHLMTNSIEEKCVFCTETIDGSVVGNSVLFCNHCFFPQIGMDEEFATYCLLSVCFYESNINGNDDDETSSQRTVYKQRLKMTWYNYERLGKIYKVSCFKCHQCHHKTDNVGAKFTYFSDNMFCNNCMFPLFNIIIYTK</sequence>
<accession>A0ABX6TR52</accession>
<dbReference type="SUPFAM" id="SSF48695">
    <property type="entry name" value="Multiheme cytochromes"/>
    <property type="match status" value="1"/>
</dbReference>
<dbReference type="InterPro" id="IPR020201">
    <property type="entry name" value="AcMNPV_Orf52"/>
</dbReference>
<proteinExistence type="predicted"/>
<reference evidence="1 2" key="1">
    <citation type="journal article" date="2020" name="Genomics">
        <title>Characterization of a novel alphabaculovirus isolated from the Southern armyworm, Spodoptera eridania (Cramer, 1782) (Lepidoptera: Noctuidae) and the evolution of odv-e66, a bacterium-acquired baculoviral chondroitinase gene.</title>
        <authorList>
            <person name="Rodrigues D.T."/>
            <person name="Peterson L."/>
            <person name="de Oliveira L.B."/>
            <person name="Sosa-Gomez D.R."/>
            <person name="Ribeiro B.M."/>
            <person name="Ardisson-Araujo D.M.P."/>
        </authorList>
    </citation>
    <scope>NUCLEOTIDE SEQUENCE [LARGE SCALE GENOMIC DNA]</scope>
    <source>
        <strain evidence="1">CNPSo-165</strain>
    </source>
</reference>
<name>A0ABX6TR52_9ABAC</name>
<organism evidence="1 2">
    <name type="scientific">Spodoptera eridania nucleopolyhedrovirus</name>
    <dbReference type="NCBI Taxonomy" id="2315721"/>
    <lineage>
        <taxon>Viruses</taxon>
        <taxon>Viruses incertae sedis</taxon>
        <taxon>Naldaviricetes</taxon>
        <taxon>Lefavirales</taxon>
        <taxon>Baculoviridae</taxon>
        <taxon>Alphabaculovirus</taxon>
        <taxon>Alphabaculovirus speridaniae</taxon>
    </lineage>
</organism>